<evidence type="ECO:0000313" key="3">
    <source>
        <dbReference type="EMBL" id="MEA5582455.1"/>
    </source>
</evidence>
<keyword evidence="4" id="KW-1185">Reference proteome</keyword>
<dbReference type="PANTHER" id="PTHR12935">
    <property type="entry name" value="GAMMA-GLUTAMYLCYCLOTRANSFERASE"/>
    <property type="match status" value="1"/>
</dbReference>
<dbReference type="CDD" id="cd06661">
    <property type="entry name" value="GGCT_like"/>
    <property type="match status" value="1"/>
</dbReference>
<dbReference type="InterPro" id="IPR036568">
    <property type="entry name" value="GGCT-like_sf"/>
</dbReference>
<evidence type="ECO:0000256" key="2">
    <source>
        <dbReference type="SAM" id="MobiDB-lite"/>
    </source>
</evidence>
<feature type="region of interest" description="Disordered" evidence="2">
    <location>
        <begin position="1"/>
        <end position="25"/>
    </location>
</feature>
<feature type="compositionally biased region" description="Basic and acidic residues" evidence="2">
    <location>
        <begin position="1"/>
        <end position="23"/>
    </location>
</feature>
<dbReference type="InterPro" id="IPR013024">
    <property type="entry name" value="GGCT-like"/>
</dbReference>
<dbReference type="EMBL" id="JAYGHG010000023">
    <property type="protein sequence ID" value="MEA5582455.1"/>
    <property type="molecule type" value="Genomic_DNA"/>
</dbReference>
<dbReference type="InterPro" id="IPR017939">
    <property type="entry name" value="G-Glutamylcylcotransferase"/>
</dbReference>
<evidence type="ECO:0000313" key="4">
    <source>
        <dbReference type="Proteomes" id="UP001302120"/>
    </source>
</evidence>
<evidence type="ECO:0000256" key="1">
    <source>
        <dbReference type="ARBA" id="ARBA00023239"/>
    </source>
</evidence>
<proteinExistence type="predicted"/>
<comment type="caution">
    <text evidence="3">The sequence shown here is derived from an EMBL/GenBank/DDBJ whole genome shotgun (WGS) entry which is preliminary data.</text>
</comment>
<keyword evidence="1" id="KW-0456">Lyase</keyword>
<reference evidence="3 4" key="1">
    <citation type="submission" date="2023-12" db="EMBL/GenBank/DDBJ databases">
        <title>Baltic Sea Cyanobacteria.</title>
        <authorList>
            <person name="Delbaje E."/>
            <person name="Fewer D.P."/>
            <person name="Shishido T.K."/>
        </authorList>
    </citation>
    <scope>NUCLEOTIDE SEQUENCE [LARGE SCALE GENOMIC DNA]</scope>
    <source>
        <strain evidence="3 4">UHCC-0300</strain>
    </source>
</reference>
<dbReference type="Pfam" id="PF13772">
    <property type="entry name" value="AIG2_2"/>
    <property type="match status" value="1"/>
</dbReference>
<dbReference type="Proteomes" id="UP001302120">
    <property type="component" value="Unassembled WGS sequence"/>
</dbReference>
<protein>
    <submittedName>
        <fullName evidence="3">Gamma-glutamylcyclotransferase</fullName>
    </submittedName>
</protein>
<dbReference type="SUPFAM" id="SSF110857">
    <property type="entry name" value="Gamma-glutamyl cyclotransferase-like"/>
    <property type="match status" value="1"/>
</dbReference>
<dbReference type="RefSeq" id="WP_323196771.1">
    <property type="nucleotide sequence ID" value="NZ_JAYGHG010000023.1"/>
</dbReference>
<name>A0ABU5UG39_9CYAN</name>
<gene>
    <name evidence="3" type="ORF">VB620_14035</name>
</gene>
<dbReference type="Gene3D" id="3.10.490.10">
    <property type="entry name" value="Gamma-glutamyl cyclotransferase-like"/>
    <property type="match status" value="1"/>
</dbReference>
<accession>A0ABU5UG39</accession>
<sequence>MSHQSDRSHNMGIESHHRTKPELKLQQQRQKEPMFYYFAYGSCMCPVDLKRSLGENTHTYIIGPGILQGYRLGFYSCSPTRHCGVLDVLPDPNASVKGVLYQLPWRLSAYLDKREGVSESLYRRETVEIHRPNQVYKNIRTYVVVNKLTEELAPNDWYFNVVLRGAVTCGLPEEYCWYLFDHMHKLQQRHQQQQMWELAEKSLSKSTPSLFLPATTRISS</sequence>
<organism evidence="3 4">
    <name type="scientific">Nodularia harveyana UHCC-0300</name>
    <dbReference type="NCBI Taxonomy" id="2974287"/>
    <lineage>
        <taxon>Bacteria</taxon>
        <taxon>Bacillati</taxon>
        <taxon>Cyanobacteriota</taxon>
        <taxon>Cyanophyceae</taxon>
        <taxon>Nostocales</taxon>
        <taxon>Nodulariaceae</taxon>
        <taxon>Nodularia</taxon>
    </lineage>
</organism>
<dbReference type="PANTHER" id="PTHR12935:SF0">
    <property type="entry name" value="GAMMA-GLUTAMYLCYCLOTRANSFERASE"/>
    <property type="match status" value="1"/>
</dbReference>